<dbReference type="SUPFAM" id="SSF55073">
    <property type="entry name" value="Nucleotide cyclase"/>
    <property type="match status" value="1"/>
</dbReference>
<feature type="transmembrane region" description="Helical" evidence="1">
    <location>
        <begin position="198"/>
        <end position="218"/>
    </location>
</feature>
<feature type="chain" id="PRO_5041222901" description="EAL domain-containing protein" evidence="2">
    <location>
        <begin position="25"/>
        <end position="873"/>
    </location>
</feature>
<dbReference type="SUPFAM" id="SSF141868">
    <property type="entry name" value="EAL domain-like"/>
    <property type="match status" value="1"/>
</dbReference>
<feature type="domain" description="EAL" evidence="3">
    <location>
        <begin position="614"/>
        <end position="867"/>
    </location>
</feature>
<dbReference type="SMART" id="SM00052">
    <property type="entry name" value="EAL"/>
    <property type="match status" value="1"/>
</dbReference>
<dbReference type="PROSITE" id="PS50883">
    <property type="entry name" value="EAL"/>
    <property type="match status" value="1"/>
</dbReference>
<dbReference type="InterPro" id="IPR011622">
    <property type="entry name" value="7TMR_DISM_rcpt_extracell_dom2"/>
</dbReference>
<protein>
    <recommendedName>
        <fullName evidence="7">EAL domain-containing protein</fullName>
    </recommendedName>
</protein>
<keyword evidence="6" id="KW-1185">Reference proteome</keyword>
<dbReference type="InterPro" id="IPR000160">
    <property type="entry name" value="GGDEF_dom"/>
</dbReference>
<reference evidence="5" key="1">
    <citation type="journal article" date="2014" name="Int. J. Syst. Evol. Microbiol.">
        <title>Complete genome sequence of Corynebacterium casei LMG S-19264T (=DSM 44701T), isolated from a smear-ripened cheese.</title>
        <authorList>
            <consortium name="US DOE Joint Genome Institute (JGI-PGF)"/>
            <person name="Walter F."/>
            <person name="Albersmeier A."/>
            <person name="Kalinowski J."/>
            <person name="Ruckert C."/>
        </authorList>
    </citation>
    <scope>NUCLEOTIDE SEQUENCE</scope>
    <source>
        <strain evidence="5">NBRC 110071</strain>
    </source>
</reference>
<dbReference type="SMART" id="SM00267">
    <property type="entry name" value="GGDEF"/>
    <property type="match status" value="1"/>
</dbReference>
<dbReference type="PANTHER" id="PTHR33121:SF79">
    <property type="entry name" value="CYCLIC DI-GMP PHOSPHODIESTERASE PDED-RELATED"/>
    <property type="match status" value="1"/>
</dbReference>
<proteinExistence type="predicted"/>
<dbReference type="Pfam" id="PF00990">
    <property type="entry name" value="GGDEF"/>
    <property type="match status" value="1"/>
</dbReference>
<feature type="transmembrane region" description="Helical" evidence="1">
    <location>
        <begin position="286"/>
        <end position="304"/>
    </location>
</feature>
<dbReference type="Pfam" id="PF07696">
    <property type="entry name" value="7TMR-DISMED2"/>
    <property type="match status" value="1"/>
</dbReference>
<keyword evidence="1" id="KW-1133">Transmembrane helix</keyword>
<keyword evidence="1" id="KW-0812">Transmembrane</keyword>
<dbReference type="Gene3D" id="3.20.20.450">
    <property type="entry name" value="EAL domain"/>
    <property type="match status" value="1"/>
</dbReference>
<organism evidence="5 6">
    <name type="scientific">Litoribrevibacter albus</name>
    <dbReference type="NCBI Taxonomy" id="1473156"/>
    <lineage>
        <taxon>Bacteria</taxon>
        <taxon>Pseudomonadati</taxon>
        <taxon>Pseudomonadota</taxon>
        <taxon>Gammaproteobacteria</taxon>
        <taxon>Oceanospirillales</taxon>
        <taxon>Oceanospirillaceae</taxon>
        <taxon>Litoribrevibacter</taxon>
    </lineage>
</organism>
<dbReference type="PANTHER" id="PTHR33121">
    <property type="entry name" value="CYCLIC DI-GMP PHOSPHODIESTERASE PDEF"/>
    <property type="match status" value="1"/>
</dbReference>
<dbReference type="RefSeq" id="WP_284378678.1">
    <property type="nucleotide sequence ID" value="NZ_BSNM01000003.1"/>
</dbReference>
<sequence length="873" mass="98186">MNWLSKASIVVVCLLVLFSQTIKSNESTSGYTSPKVSVTEEDIVSLAPYATFYEDQEHVLTPDLIHSSSQLNGFRSSDLAPNFGHSRAVYWLSVDIQNPLATDIEQVVSLASPMSDLVSFYVIKNGLISDSYTTGDRVPFNIRRIPDPNPSLLLKLEPHSTTTVLIRQESTSPIIFNATLSSPLIFHERHLKATAATMFYFGILTLTMILSAYAFWLTKEKVFASYSGFILSRLILQASITGYAFQYLFYNAPSIQNLNIVIFACATILCFALFTKQLLDVRGSRNTLLTVLMLMCIVPFFLMFSDYQTALIFTKVLALVSLLSFLAMAYHYAQQGLQIAKYYLISMSVLLLTTGYYLLSRFTLLPYNDMVEFLLQAGTVLEVLLLVILVAIRFEQEAKQRAMAEIQALKHSEETNLLEQQLQHRAFHHAKNHLPNDVFFHQAYRTMHTTIGFTSHAVVFIKVHKLKEFDKTLGTKSSDRLSQHLAEHINTILRPYPSIVSIEQSGHGPVKIAALDQASFVFLADVDSEQKIATLARSIAERLKQPFTFEAINLDLDAHLGIAFSQHGPAQSSEPASYLDELIRKAKIAGSQAYQKKRLFQSYNEEEDLFNEARLSLAAELRLALENQELTLAYQPQLSLTDKRCVGLEALLRWENPQLGQVSPEEFVSVAEHNGLIKPLTLWVINKALREMVEINKQHTGLQFSINISVLNLHEPGFVEAVSDALIKNQVSPGQLTLEITESSIISDDFQELKTLEELKALGIKLSIDDFGTGFSGLSQIHKLSVHELKIDKSFIFDVTHKHSAETIVKASINIGHDLEMKVVAEGIEDEETETLLRQLGCDIGQGYFYARPMNKEKTLQWLETHKDLEEVV</sequence>
<dbReference type="InterPro" id="IPR043128">
    <property type="entry name" value="Rev_trsase/Diguanyl_cyclase"/>
</dbReference>
<dbReference type="EMBL" id="BSNM01000003">
    <property type="protein sequence ID" value="GLQ30150.1"/>
    <property type="molecule type" value="Genomic_DNA"/>
</dbReference>
<feature type="domain" description="GGDEF" evidence="4">
    <location>
        <begin position="454"/>
        <end position="599"/>
    </location>
</feature>
<evidence type="ECO:0000256" key="1">
    <source>
        <dbReference type="SAM" id="Phobius"/>
    </source>
</evidence>
<keyword evidence="2" id="KW-0732">Signal</keyword>
<gene>
    <name evidence="5" type="ORF">GCM10007876_06280</name>
</gene>
<evidence type="ECO:0000259" key="4">
    <source>
        <dbReference type="PROSITE" id="PS50887"/>
    </source>
</evidence>
<dbReference type="Gene3D" id="2.60.40.2380">
    <property type="match status" value="1"/>
</dbReference>
<name>A0AA37S6N3_9GAMM</name>
<dbReference type="Gene3D" id="3.30.70.270">
    <property type="match status" value="1"/>
</dbReference>
<feature type="transmembrane region" description="Helical" evidence="1">
    <location>
        <begin position="255"/>
        <end position="274"/>
    </location>
</feature>
<reference evidence="5" key="2">
    <citation type="submission" date="2023-01" db="EMBL/GenBank/DDBJ databases">
        <title>Draft genome sequence of Litoribrevibacter albus strain NBRC 110071.</title>
        <authorList>
            <person name="Sun Q."/>
            <person name="Mori K."/>
        </authorList>
    </citation>
    <scope>NUCLEOTIDE SEQUENCE</scope>
    <source>
        <strain evidence="5">NBRC 110071</strain>
    </source>
</reference>
<dbReference type="Pfam" id="PF07695">
    <property type="entry name" value="7TMR-DISM_7TM"/>
    <property type="match status" value="1"/>
</dbReference>
<feature type="transmembrane region" description="Helical" evidence="1">
    <location>
        <begin position="230"/>
        <end position="249"/>
    </location>
</feature>
<comment type="caution">
    <text evidence="5">The sequence shown here is derived from an EMBL/GenBank/DDBJ whole genome shotgun (WGS) entry which is preliminary data.</text>
</comment>
<accession>A0AA37S6N3</accession>
<dbReference type="GO" id="GO:0071111">
    <property type="term" value="F:cyclic-guanylate-specific phosphodiesterase activity"/>
    <property type="evidence" value="ECO:0007669"/>
    <property type="project" value="InterPro"/>
</dbReference>
<feature type="signal peptide" evidence="2">
    <location>
        <begin position="1"/>
        <end position="24"/>
    </location>
</feature>
<keyword evidence="1" id="KW-0472">Membrane</keyword>
<evidence type="ECO:0000259" key="3">
    <source>
        <dbReference type="PROSITE" id="PS50883"/>
    </source>
</evidence>
<dbReference type="InterPro" id="IPR035919">
    <property type="entry name" value="EAL_sf"/>
</dbReference>
<dbReference type="AlphaFoldDB" id="A0AA37S6N3"/>
<evidence type="ECO:0000256" key="2">
    <source>
        <dbReference type="SAM" id="SignalP"/>
    </source>
</evidence>
<dbReference type="InterPro" id="IPR011623">
    <property type="entry name" value="7TMR_DISM_rcpt_extracell_dom1"/>
</dbReference>
<dbReference type="Proteomes" id="UP001161389">
    <property type="component" value="Unassembled WGS sequence"/>
</dbReference>
<feature type="transmembrane region" description="Helical" evidence="1">
    <location>
        <begin position="371"/>
        <end position="392"/>
    </location>
</feature>
<dbReference type="InterPro" id="IPR029787">
    <property type="entry name" value="Nucleotide_cyclase"/>
</dbReference>
<evidence type="ECO:0000313" key="5">
    <source>
        <dbReference type="EMBL" id="GLQ30150.1"/>
    </source>
</evidence>
<evidence type="ECO:0008006" key="7">
    <source>
        <dbReference type="Google" id="ProtNLM"/>
    </source>
</evidence>
<feature type="transmembrane region" description="Helical" evidence="1">
    <location>
        <begin position="342"/>
        <end position="359"/>
    </location>
</feature>
<dbReference type="CDD" id="cd01948">
    <property type="entry name" value="EAL"/>
    <property type="match status" value="1"/>
</dbReference>
<dbReference type="Pfam" id="PF00563">
    <property type="entry name" value="EAL"/>
    <property type="match status" value="1"/>
</dbReference>
<dbReference type="InterPro" id="IPR001633">
    <property type="entry name" value="EAL_dom"/>
</dbReference>
<dbReference type="InterPro" id="IPR050706">
    <property type="entry name" value="Cyclic-di-GMP_PDE-like"/>
</dbReference>
<feature type="transmembrane region" description="Helical" evidence="1">
    <location>
        <begin position="310"/>
        <end position="330"/>
    </location>
</feature>
<evidence type="ECO:0000313" key="6">
    <source>
        <dbReference type="Proteomes" id="UP001161389"/>
    </source>
</evidence>
<dbReference type="PROSITE" id="PS50887">
    <property type="entry name" value="GGDEF"/>
    <property type="match status" value="1"/>
</dbReference>